<keyword evidence="4" id="KW-0443">Lipid metabolism</keyword>
<dbReference type="EMBL" id="UINC01136156">
    <property type="protein sequence ID" value="SVD20747.1"/>
    <property type="molecule type" value="Genomic_DNA"/>
</dbReference>
<dbReference type="InterPro" id="IPR052351">
    <property type="entry name" value="Ornithine_N-alpha-AT"/>
</dbReference>
<reference evidence="6" key="1">
    <citation type="submission" date="2018-05" db="EMBL/GenBank/DDBJ databases">
        <authorList>
            <person name="Lanie J.A."/>
            <person name="Ng W.-L."/>
            <person name="Kazmierczak K.M."/>
            <person name="Andrzejewski T.M."/>
            <person name="Davidsen T.M."/>
            <person name="Wayne K.J."/>
            <person name="Tettelin H."/>
            <person name="Glass J.I."/>
            <person name="Rusch D."/>
            <person name="Podicherti R."/>
            <person name="Tsui H.-C.T."/>
            <person name="Winkler M.E."/>
        </authorList>
    </citation>
    <scope>NUCLEOTIDE SEQUENCE</scope>
</reference>
<name>A0A382TGX0_9ZZZZ</name>
<organism evidence="6">
    <name type="scientific">marine metagenome</name>
    <dbReference type="NCBI Taxonomy" id="408172"/>
    <lineage>
        <taxon>unclassified sequences</taxon>
        <taxon>metagenomes</taxon>
        <taxon>ecological metagenomes</taxon>
    </lineage>
</organism>
<keyword evidence="2" id="KW-0444">Lipid biosynthesis</keyword>
<evidence type="ECO:0000256" key="4">
    <source>
        <dbReference type="ARBA" id="ARBA00023098"/>
    </source>
</evidence>
<proteinExistence type="predicted"/>
<evidence type="ECO:0000313" key="6">
    <source>
        <dbReference type="EMBL" id="SVD20747.1"/>
    </source>
</evidence>
<keyword evidence="3" id="KW-0808">Transferase</keyword>
<evidence type="ECO:0000256" key="5">
    <source>
        <dbReference type="ARBA" id="ARBA00023315"/>
    </source>
</evidence>
<evidence type="ECO:0000256" key="1">
    <source>
        <dbReference type="ARBA" id="ARBA00005189"/>
    </source>
</evidence>
<feature type="non-terminal residue" evidence="6">
    <location>
        <position position="243"/>
    </location>
</feature>
<keyword evidence="5" id="KW-0012">Acyltransferase</keyword>
<dbReference type="AlphaFoldDB" id="A0A382TGX0"/>
<dbReference type="GO" id="GO:0016746">
    <property type="term" value="F:acyltransferase activity"/>
    <property type="evidence" value="ECO:0007669"/>
    <property type="project" value="UniProtKB-KW"/>
</dbReference>
<dbReference type="PANTHER" id="PTHR37323:SF1">
    <property type="entry name" value="L-ORNITHINE N(ALPHA)-ACYLTRANSFERASE"/>
    <property type="match status" value="1"/>
</dbReference>
<gene>
    <name evidence="6" type="ORF">METZ01_LOCUS373601</name>
</gene>
<dbReference type="PANTHER" id="PTHR37323">
    <property type="entry name" value="GCN5-RELATED N-ACETYLTRANSFERASE"/>
    <property type="match status" value="1"/>
</dbReference>
<evidence type="ECO:0000256" key="3">
    <source>
        <dbReference type="ARBA" id="ARBA00022679"/>
    </source>
</evidence>
<comment type="pathway">
    <text evidence="1">Lipid metabolism.</text>
</comment>
<dbReference type="SUPFAM" id="SSF55729">
    <property type="entry name" value="Acyl-CoA N-acyltransferases (Nat)"/>
    <property type="match status" value="1"/>
</dbReference>
<dbReference type="GO" id="GO:0006629">
    <property type="term" value="P:lipid metabolic process"/>
    <property type="evidence" value="ECO:0007669"/>
    <property type="project" value="UniProtKB-KW"/>
</dbReference>
<dbReference type="InterPro" id="IPR016181">
    <property type="entry name" value="Acyl_CoA_acyltransferase"/>
</dbReference>
<accession>A0A382TGX0</accession>
<dbReference type="Gene3D" id="3.40.630.30">
    <property type="match status" value="1"/>
</dbReference>
<evidence type="ECO:0008006" key="7">
    <source>
        <dbReference type="Google" id="ProtNLM"/>
    </source>
</evidence>
<sequence length="243" mass="27462">MQQYEVRIADSDHLVTAAQNLRYKVFFEELKGRSSLASKRLERDFDHFDQFCDHLVVIDGKEKNTSKSVIGTYRLMSRNQAVLADGFYTSSEFDVSSILSFPGKILELSRLCIAAGSRNGRIMLLLWKALGRYIVQHQIELLFGCSSFHGTDLEKLKFALSYLFHNHSAPKACFSSTSLRPVAHKLNYVDMNIMPKSKVEQSFSFPSLPPIMKAYIRSGAFFGDGAVVDKTFNTTDVCTVNFL</sequence>
<dbReference type="Pfam" id="PF13444">
    <property type="entry name" value="Acetyltransf_5"/>
    <property type="match status" value="1"/>
</dbReference>
<evidence type="ECO:0000256" key="2">
    <source>
        <dbReference type="ARBA" id="ARBA00022516"/>
    </source>
</evidence>
<protein>
    <recommendedName>
        <fullName evidence="7">Hemolysin-like protein</fullName>
    </recommendedName>
</protein>